<keyword evidence="4" id="KW-0276">Fatty acid metabolism</keyword>
<name>A0A1Q2MH04_9BACT</name>
<dbReference type="Proteomes" id="UP000188181">
    <property type="component" value="Chromosome"/>
</dbReference>
<gene>
    <name evidence="6" type="primary">accB</name>
    <name evidence="6" type="ORF">SMSP2_02364</name>
</gene>
<dbReference type="GO" id="GO:0009317">
    <property type="term" value="C:acetyl-CoA carboxylase complex"/>
    <property type="evidence" value="ECO:0007669"/>
    <property type="project" value="InterPro"/>
</dbReference>
<dbReference type="PROSITE" id="PS50968">
    <property type="entry name" value="BIOTINYL_LIPOYL"/>
    <property type="match status" value="1"/>
</dbReference>
<feature type="domain" description="Lipoyl-binding" evidence="5">
    <location>
        <begin position="89"/>
        <end position="165"/>
    </location>
</feature>
<evidence type="ECO:0000313" key="6">
    <source>
        <dbReference type="EMBL" id="AQQ71985.1"/>
    </source>
</evidence>
<dbReference type="GO" id="GO:0006633">
    <property type="term" value="P:fatty acid biosynthetic process"/>
    <property type="evidence" value="ECO:0007669"/>
    <property type="project" value="UniProtKB-UniPathway"/>
</dbReference>
<dbReference type="PANTHER" id="PTHR45266">
    <property type="entry name" value="OXALOACETATE DECARBOXYLASE ALPHA CHAIN"/>
    <property type="match status" value="1"/>
</dbReference>
<dbReference type="PRINTS" id="PR01071">
    <property type="entry name" value="ACOABIOTINCC"/>
</dbReference>
<dbReference type="InterPro" id="IPR050709">
    <property type="entry name" value="Biotin_Carboxyl_Carrier/Decarb"/>
</dbReference>
<dbReference type="RefSeq" id="WP_146684221.1">
    <property type="nucleotide sequence ID" value="NZ_CP019646.1"/>
</dbReference>
<dbReference type="InterPro" id="IPR001249">
    <property type="entry name" value="AcCoA_biotinCC"/>
</dbReference>
<keyword evidence="3 4" id="KW-0092">Biotin</keyword>
<reference evidence="7" key="1">
    <citation type="submission" date="2017-02" db="EMBL/GenBank/DDBJ databases">
        <title>Comparative genomics and description of representatives of a novel lineage of planctomycetes thriving in anoxic sediments.</title>
        <authorList>
            <person name="Spring S."/>
            <person name="Bunk B."/>
            <person name="Sproer C."/>
        </authorList>
    </citation>
    <scope>NUCLEOTIDE SEQUENCE [LARGE SCALE GENOMIC DNA]</scope>
    <source>
        <strain evidence="7">SM-Chi-D1</strain>
    </source>
</reference>
<dbReference type="Gene3D" id="2.40.50.100">
    <property type="match status" value="1"/>
</dbReference>
<dbReference type="InterPro" id="IPR011053">
    <property type="entry name" value="Single_hybrid_motif"/>
</dbReference>
<evidence type="ECO:0000256" key="3">
    <source>
        <dbReference type="ARBA" id="ARBA00023267"/>
    </source>
</evidence>
<dbReference type="EMBL" id="CP019646">
    <property type="protein sequence ID" value="AQQ71985.1"/>
    <property type="molecule type" value="Genomic_DNA"/>
</dbReference>
<dbReference type="OrthoDB" id="9811735at2"/>
<dbReference type="SUPFAM" id="SSF51230">
    <property type="entry name" value="Single hybrid motif"/>
    <property type="match status" value="1"/>
</dbReference>
<evidence type="ECO:0000256" key="2">
    <source>
        <dbReference type="ARBA" id="ARBA00017562"/>
    </source>
</evidence>
<dbReference type="AlphaFoldDB" id="A0A1Q2MH04"/>
<dbReference type="UniPathway" id="UPA00094"/>
<dbReference type="NCBIfam" id="TIGR00531">
    <property type="entry name" value="BCCP"/>
    <property type="match status" value="1"/>
</dbReference>
<dbReference type="Pfam" id="PF00364">
    <property type="entry name" value="Biotin_lipoyl"/>
    <property type="match status" value="1"/>
</dbReference>
<evidence type="ECO:0000259" key="5">
    <source>
        <dbReference type="PROSITE" id="PS50968"/>
    </source>
</evidence>
<dbReference type="InterPro" id="IPR000089">
    <property type="entry name" value="Biotin_lipoyl"/>
</dbReference>
<sequence length="166" mass="17778">MSEDSKKTVFKAVDIEKMKELTTVMSENNICELEIINDDNKIYLRRPEPQAPVMQSPAPVAAPVVMPAAASANAPAAAPAADESVDDGLAEIISPIVGTFYTSPSPDADPFVKKGDKVSDESVVCIVEAMKVMNEIKAELSGVIEEILVSNGEAVEFGQPLFKVRQ</sequence>
<comment type="function">
    <text evidence="1 4">This protein is a component of the acetyl coenzyme A carboxylase complex; first, biotin carboxylase catalyzes the carboxylation of the carrier protein and then the transcarboxylase transfers the carboxyl group to form malonyl-CoA.</text>
</comment>
<comment type="pathway">
    <text evidence="4">Lipid metabolism; fatty acid biosynthesis.</text>
</comment>
<keyword evidence="7" id="KW-1185">Reference proteome</keyword>
<dbReference type="STRING" id="1851148.SMSP2_02364"/>
<evidence type="ECO:0000256" key="1">
    <source>
        <dbReference type="ARBA" id="ARBA00003761"/>
    </source>
</evidence>
<keyword evidence="4" id="KW-0444">Lipid biosynthesis</keyword>
<dbReference type="GO" id="GO:0003989">
    <property type="term" value="F:acetyl-CoA carboxylase activity"/>
    <property type="evidence" value="ECO:0007669"/>
    <property type="project" value="InterPro"/>
</dbReference>
<organism evidence="6 7">
    <name type="scientific">Limihaloglobus sulfuriphilus</name>
    <dbReference type="NCBI Taxonomy" id="1851148"/>
    <lineage>
        <taxon>Bacteria</taxon>
        <taxon>Pseudomonadati</taxon>
        <taxon>Planctomycetota</taxon>
        <taxon>Phycisphaerae</taxon>
        <taxon>Sedimentisphaerales</taxon>
        <taxon>Sedimentisphaeraceae</taxon>
        <taxon>Limihaloglobus</taxon>
    </lineage>
</organism>
<evidence type="ECO:0000256" key="4">
    <source>
        <dbReference type="RuleBase" id="RU364072"/>
    </source>
</evidence>
<protein>
    <recommendedName>
        <fullName evidence="2 4">Biotin carboxyl carrier protein of acetyl-CoA carboxylase</fullName>
    </recommendedName>
</protein>
<dbReference type="CDD" id="cd06850">
    <property type="entry name" value="biotinyl_domain"/>
    <property type="match status" value="1"/>
</dbReference>
<keyword evidence="4" id="KW-0275">Fatty acid biosynthesis</keyword>
<keyword evidence="4" id="KW-0443">Lipid metabolism</keyword>
<evidence type="ECO:0000313" key="7">
    <source>
        <dbReference type="Proteomes" id="UP000188181"/>
    </source>
</evidence>
<dbReference type="PANTHER" id="PTHR45266:SF3">
    <property type="entry name" value="OXALOACETATE DECARBOXYLASE ALPHA CHAIN"/>
    <property type="match status" value="1"/>
</dbReference>
<dbReference type="KEGG" id="pbas:SMSP2_02364"/>
<proteinExistence type="predicted"/>
<accession>A0A1Q2MH04</accession>